<evidence type="ECO:0000259" key="4">
    <source>
        <dbReference type="PROSITE" id="PS50075"/>
    </source>
</evidence>
<comment type="caution">
    <text evidence="5">The sequence shown here is derived from an EMBL/GenBank/DDBJ whole genome shotgun (WGS) entry which is preliminary data.</text>
</comment>
<dbReference type="InterPro" id="IPR045851">
    <property type="entry name" value="AMP-bd_C_sf"/>
</dbReference>
<dbReference type="FunFam" id="1.10.1200.10:FF:000005">
    <property type="entry name" value="Nonribosomal peptide synthetase 1"/>
    <property type="match status" value="1"/>
</dbReference>
<dbReference type="InterPro" id="IPR042099">
    <property type="entry name" value="ANL_N_sf"/>
</dbReference>
<dbReference type="Gene3D" id="1.10.1200.10">
    <property type="entry name" value="ACP-like"/>
    <property type="match status" value="1"/>
</dbReference>
<dbReference type="SUPFAM" id="SSF47336">
    <property type="entry name" value="ACP-like"/>
    <property type="match status" value="1"/>
</dbReference>
<dbReference type="PANTHER" id="PTHR45527">
    <property type="entry name" value="NONRIBOSOMAL PEPTIDE SYNTHETASE"/>
    <property type="match status" value="1"/>
</dbReference>
<dbReference type="InterPro" id="IPR010071">
    <property type="entry name" value="AA_adenyl_dom"/>
</dbReference>
<keyword evidence="3" id="KW-0597">Phosphoprotein</keyword>
<protein>
    <recommendedName>
        <fullName evidence="4">Carrier domain-containing protein</fullName>
    </recommendedName>
</protein>
<gene>
    <name evidence="5" type="ORF">CQW44_05275</name>
</gene>
<dbReference type="CDD" id="cd05930">
    <property type="entry name" value="A_NRPS"/>
    <property type="match status" value="1"/>
</dbReference>
<feature type="domain" description="Carrier" evidence="4">
    <location>
        <begin position="515"/>
        <end position="588"/>
    </location>
</feature>
<dbReference type="AlphaFoldDB" id="A0A3R8QEL1"/>
<dbReference type="InterPro" id="IPR025110">
    <property type="entry name" value="AMP-bd_C"/>
</dbReference>
<dbReference type="InterPro" id="IPR000873">
    <property type="entry name" value="AMP-dep_synth/lig_dom"/>
</dbReference>
<dbReference type="Pfam" id="PF00501">
    <property type="entry name" value="AMP-binding"/>
    <property type="match status" value="1"/>
</dbReference>
<evidence type="ECO:0000256" key="1">
    <source>
        <dbReference type="ARBA" id="ARBA00001957"/>
    </source>
</evidence>
<dbReference type="PROSITE" id="PS00455">
    <property type="entry name" value="AMP_BINDING"/>
    <property type="match status" value="1"/>
</dbReference>
<keyword evidence="2" id="KW-0596">Phosphopantetheine</keyword>
<organism evidence="5 6">
    <name type="scientific">Streptomyces griseofuscus</name>
    <dbReference type="NCBI Taxonomy" id="146922"/>
    <lineage>
        <taxon>Bacteria</taxon>
        <taxon>Bacillati</taxon>
        <taxon>Actinomycetota</taxon>
        <taxon>Actinomycetes</taxon>
        <taxon>Kitasatosporales</taxon>
        <taxon>Streptomycetaceae</taxon>
        <taxon>Streptomyces</taxon>
    </lineage>
</organism>
<reference evidence="5 6" key="1">
    <citation type="submission" date="2017-10" db="EMBL/GenBank/DDBJ databases">
        <title>Draft genome of actinobacteria isolated from guarana (Paullinia cupana (Mart.) Ducke.</title>
        <authorList>
            <person name="Siqueira K.A."/>
            <person name="Liotti R.G."/>
            <person name="Mendes T.A."/>
            <person name="Soares M.A."/>
        </authorList>
    </citation>
    <scope>NUCLEOTIDE SEQUENCE [LARGE SCALE GENOMIC DNA]</scope>
    <source>
        <strain evidence="5 6">199</strain>
    </source>
</reference>
<proteinExistence type="predicted"/>
<dbReference type="InterPro" id="IPR036736">
    <property type="entry name" value="ACP-like_sf"/>
</dbReference>
<evidence type="ECO:0000313" key="6">
    <source>
        <dbReference type="Proteomes" id="UP000276379"/>
    </source>
</evidence>
<keyword evidence="6" id="KW-1185">Reference proteome</keyword>
<comment type="cofactor">
    <cofactor evidence="1">
        <name>pantetheine 4'-phosphate</name>
        <dbReference type="ChEBI" id="CHEBI:47942"/>
    </cofactor>
</comment>
<dbReference type="GO" id="GO:0031177">
    <property type="term" value="F:phosphopantetheine binding"/>
    <property type="evidence" value="ECO:0007669"/>
    <property type="project" value="TreeGrafter"/>
</dbReference>
<accession>A0A3R8QEL1</accession>
<dbReference type="RefSeq" id="WP_125212762.1">
    <property type="nucleotide sequence ID" value="NZ_PDES01000002.1"/>
</dbReference>
<dbReference type="Pfam" id="PF00550">
    <property type="entry name" value="PP-binding"/>
    <property type="match status" value="1"/>
</dbReference>
<dbReference type="GO" id="GO:0043041">
    <property type="term" value="P:amino acid activation for nonribosomal peptide biosynthetic process"/>
    <property type="evidence" value="ECO:0007669"/>
    <property type="project" value="TreeGrafter"/>
</dbReference>
<dbReference type="GO" id="GO:0044550">
    <property type="term" value="P:secondary metabolite biosynthetic process"/>
    <property type="evidence" value="ECO:0007669"/>
    <property type="project" value="TreeGrafter"/>
</dbReference>
<dbReference type="InterPro" id="IPR009081">
    <property type="entry name" value="PP-bd_ACP"/>
</dbReference>
<name>A0A3R8QEL1_9ACTN</name>
<dbReference type="Proteomes" id="UP000276379">
    <property type="component" value="Unassembled WGS sequence"/>
</dbReference>
<dbReference type="PANTHER" id="PTHR45527:SF1">
    <property type="entry name" value="FATTY ACID SYNTHASE"/>
    <property type="match status" value="1"/>
</dbReference>
<dbReference type="Gene3D" id="3.30.300.30">
    <property type="match status" value="1"/>
</dbReference>
<dbReference type="NCBIfam" id="TIGR01733">
    <property type="entry name" value="AA-adenyl-dom"/>
    <property type="match status" value="1"/>
</dbReference>
<dbReference type="InterPro" id="IPR020845">
    <property type="entry name" value="AMP-binding_CS"/>
</dbReference>
<evidence type="ECO:0000313" key="5">
    <source>
        <dbReference type="EMBL" id="RRQ88568.1"/>
    </source>
</evidence>
<dbReference type="Gene3D" id="3.40.50.12780">
    <property type="entry name" value="N-terminal domain of ligase-like"/>
    <property type="match status" value="1"/>
</dbReference>
<dbReference type="FunFam" id="3.40.50.12780:FF:000012">
    <property type="entry name" value="Non-ribosomal peptide synthetase"/>
    <property type="match status" value="1"/>
</dbReference>
<evidence type="ECO:0000256" key="3">
    <source>
        <dbReference type="ARBA" id="ARBA00022553"/>
    </source>
</evidence>
<sequence length="588" mass="63758">MNDPLCHDILPSIPALFTSQMERDSSAVAAVDEHEQLTYAELDLYSTRLALALKERGVGPAGLVAVRMERSVDLLIALLGILRAGAGYVPLDTEAPNARNDLILRQSGAEIVVSKADVAEARSRVPGAADEFRLDPVSSSDVMYVLYTSGTTGTPKGVVLEHGGIANLLVWMRRTYSFTAGNRILQKTPYTFDASVWEFFLPLVSGGTVVFAEPGGHRDPDYLVDAVRRHRITDLQLVPSMLRHLMSREDFASCDSLRRVFCGGEPLTRDDQDRFFAARSASLVNLYGPTETSVQALTWTCSAEDPYASVPIGRPVDNVTVRVLDEGLAEVPVGEVGELHIGGIAVARGYLGDSERTARSFVTDPHSTDPSARLYRTGDLVRQHPDGVFEFLGRRDDQIKVNGQRVEPGEIETVLRGYPGVADAAVLPSPASRAGGLVAYLRMPAVGQEPPALADLRRHLADRLPQYMIPTQIRVTGSFPYSAHGKLDRKALAESPSEPLVPSARQAADAGRQADLGTEAEHKLAEIWQHTLSTDAVGVHDDFFELGGDSMTGLVMIAHARSQGFTITPRELFQLRTISALAATCARG</sequence>
<evidence type="ECO:0000256" key="2">
    <source>
        <dbReference type="ARBA" id="ARBA00022450"/>
    </source>
</evidence>
<dbReference type="EMBL" id="PDES01000002">
    <property type="protein sequence ID" value="RRQ88568.1"/>
    <property type="molecule type" value="Genomic_DNA"/>
</dbReference>
<dbReference type="SUPFAM" id="SSF56801">
    <property type="entry name" value="Acetyl-CoA synthetase-like"/>
    <property type="match status" value="1"/>
</dbReference>
<dbReference type="FunFam" id="3.40.50.980:FF:000002">
    <property type="entry name" value="Enterobactin synthetase component F"/>
    <property type="match status" value="1"/>
</dbReference>
<dbReference type="PROSITE" id="PS50075">
    <property type="entry name" value="CARRIER"/>
    <property type="match status" value="1"/>
</dbReference>
<dbReference type="Pfam" id="PF13193">
    <property type="entry name" value="AMP-binding_C"/>
    <property type="match status" value="1"/>
</dbReference>
<dbReference type="GO" id="GO:0005829">
    <property type="term" value="C:cytosol"/>
    <property type="evidence" value="ECO:0007669"/>
    <property type="project" value="TreeGrafter"/>
</dbReference>